<name>A0ABV0ANK5_9ACTN</name>
<protein>
    <submittedName>
        <fullName evidence="3">DUF6796 family protein</fullName>
    </submittedName>
</protein>
<evidence type="ECO:0000313" key="3">
    <source>
        <dbReference type="EMBL" id="MEN3536427.1"/>
    </source>
</evidence>
<feature type="transmembrane region" description="Helical" evidence="2">
    <location>
        <begin position="71"/>
        <end position="96"/>
    </location>
</feature>
<feature type="transmembrane region" description="Helical" evidence="2">
    <location>
        <begin position="185"/>
        <end position="202"/>
    </location>
</feature>
<proteinExistence type="predicted"/>
<feature type="transmembrane region" description="Helical" evidence="2">
    <location>
        <begin position="208"/>
        <end position="227"/>
    </location>
</feature>
<organism evidence="3 4">
    <name type="scientific">Microbispora maris</name>
    <dbReference type="NCBI Taxonomy" id="3144104"/>
    <lineage>
        <taxon>Bacteria</taxon>
        <taxon>Bacillati</taxon>
        <taxon>Actinomycetota</taxon>
        <taxon>Actinomycetes</taxon>
        <taxon>Streptosporangiales</taxon>
        <taxon>Streptosporangiaceae</taxon>
        <taxon>Microbispora</taxon>
    </lineage>
</organism>
<gene>
    <name evidence="3" type="ORF">AAH991_15035</name>
</gene>
<dbReference type="Pfam" id="PF20599">
    <property type="entry name" value="DUF6796"/>
    <property type="match status" value="1"/>
</dbReference>
<accession>A0ABV0ANK5</accession>
<evidence type="ECO:0000256" key="2">
    <source>
        <dbReference type="SAM" id="Phobius"/>
    </source>
</evidence>
<feature type="transmembrane region" description="Helical" evidence="2">
    <location>
        <begin position="151"/>
        <end position="173"/>
    </location>
</feature>
<sequence length="233" mass="23820">MTDTLTNPTTPVTREPASGTAVKARRLTAAALVGGALLNGAESIGMRYLLPPKPEAAAAKLQMIADTGARYPVLVTLGTLAVPLMCAGFLTLSRLVGRRAPRTGRAAAALLLTGMFGFFGMHVLALAQVPLSRSADPAQAGALLDMVEKDALLGVLFTAPFLAGCALGMLVLVAGLLRTGALPRWIPLTLLAFLVVDFGLGNGGPVDAHWLFVAACLGAARAILTAGKTPAIG</sequence>
<keyword evidence="4" id="KW-1185">Reference proteome</keyword>
<keyword evidence="2" id="KW-1133">Transmembrane helix</keyword>
<feature type="compositionally biased region" description="Low complexity" evidence="1">
    <location>
        <begin position="1"/>
        <end position="13"/>
    </location>
</feature>
<evidence type="ECO:0000256" key="1">
    <source>
        <dbReference type="SAM" id="MobiDB-lite"/>
    </source>
</evidence>
<feature type="transmembrane region" description="Helical" evidence="2">
    <location>
        <begin position="108"/>
        <end position="131"/>
    </location>
</feature>
<keyword evidence="2" id="KW-0812">Transmembrane</keyword>
<dbReference type="InterPro" id="IPR046475">
    <property type="entry name" value="DUF6796"/>
</dbReference>
<dbReference type="EMBL" id="JBDJAW010000010">
    <property type="protein sequence ID" value="MEN3536427.1"/>
    <property type="molecule type" value="Genomic_DNA"/>
</dbReference>
<feature type="region of interest" description="Disordered" evidence="1">
    <location>
        <begin position="1"/>
        <end position="20"/>
    </location>
</feature>
<comment type="caution">
    <text evidence="3">The sequence shown here is derived from an EMBL/GenBank/DDBJ whole genome shotgun (WGS) entry which is preliminary data.</text>
</comment>
<evidence type="ECO:0000313" key="4">
    <source>
        <dbReference type="Proteomes" id="UP001447516"/>
    </source>
</evidence>
<keyword evidence="2" id="KW-0472">Membrane</keyword>
<dbReference type="RefSeq" id="WP_346226415.1">
    <property type="nucleotide sequence ID" value="NZ_JBDJAW010000010.1"/>
</dbReference>
<reference evidence="3 4" key="1">
    <citation type="submission" date="2024-05" db="EMBL/GenBank/DDBJ databases">
        <title>Microbispora sp.ZYX-F-249.</title>
        <authorList>
            <person name="Xie H."/>
        </authorList>
    </citation>
    <scope>NUCLEOTIDE SEQUENCE [LARGE SCALE GENOMIC DNA]</scope>
    <source>
        <strain evidence="3 4">ZYX-F-249</strain>
    </source>
</reference>
<dbReference type="Proteomes" id="UP001447516">
    <property type="component" value="Unassembled WGS sequence"/>
</dbReference>